<dbReference type="SUPFAM" id="SSF47413">
    <property type="entry name" value="lambda repressor-like DNA-binding domains"/>
    <property type="match status" value="1"/>
</dbReference>
<proteinExistence type="predicted"/>
<sequence length="132" mass="14623">MDHIDKICNEIGEHLRNARVKKGMTQAEVAQAMDVAQSQYGKVETGKVIPSLKTLIKATEVLGTNLNRVVYGSDNASGVDIDIKDKELIERVNIISELSADDRHLAIQLLDLIAAKKKLKDITDNLHKDYKG</sequence>
<evidence type="ECO:0000313" key="4">
    <source>
        <dbReference type="Proteomes" id="UP000236592"/>
    </source>
</evidence>
<dbReference type="AlphaFoldDB" id="A0A2I7SG91"/>
<keyword evidence="4" id="KW-1185">Reference proteome</keyword>
<organism evidence="3 4">
    <name type="scientific">Pseudotamlana carrageenivorans</name>
    <dbReference type="NCBI Taxonomy" id="2069432"/>
    <lineage>
        <taxon>Bacteria</taxon>
        <taxon>Pseudomonadati</taxon>
        <taxon>Bacteroidota</taxon>
        <taxon>Flavobacteriia</taxon>
        <taxon>Flavobacteriales</taxon>
        <taxon>Flavobacteriaceae</taxon>
        <taxon>Pseudotamlana</taxon>
    </lineage>
</organism>
<name>A0A2I7SG91_9FLAO</name>
<dbReference type="Proteomes" id="UP000236592">
    <property type="component" value="Chromosome"/>
</dbReference>
<dbReference type="Pfam" id="PF01381">
    <property type="entry name" value="HTH_3"/>
    <property type="match status" value="1"/>
</dbReference>
<dbReference type="PANTHER" id="PTHR46558:SF4">
    <property type="entry name" value="DNA-BIDING PHAGE PROTEIN"/>
    <property type="match status" value="1"/>
</dbReference>
<dbReference type="Gene3D" id="1.10.260.40">
    <property type="entry name" value="lambda repressor-like DNA-binding domains"/>
    <property type="match status" value="1"/>
</dbReference>
<dbReference type="InterPro" id="IPR010982">
    <property type="entry name" value="Lambda_DNA-bd_dom_sf"/>
</dbReference>
<dbReference type="GO" id="GO:0003677">
    <property type="term" value="F:DNA binding"/>
    <property type="evidence" value="ECO:0007669"/>
    <property type="project" value="UniProtKB-KW"/>
</dbReference>
<dbReference type="InterPro" id="IPR001387">
    <property type="entry name" value="Cro/C1-type_HTH"/>
</dbReference>
<dbReference type="SMART" id="SM00530">
    <property type="entry name" value="HTH_XRE"/>
    <property type="match status" value="1"/>
</dbReference>
<reference evidence="4" key="1">
    <citation type="submission" date="2018-01" db="EMBL/GenBank/DDBJ databases">
        <title>Complete genome of Tamlana sp. UJ94.</title>
        <authorList>
            <person name="Jung J."/>
            <person name="Chung D."/>
            <person name="Bae S.S."/>
            <person name="Baek K."/>
        </authorList>
    </citation>
    <scope>NUCLEOTIDE SEQUENCE [LARGE SCALE GENOMIC DNA]</scope>
    <source>
        <strain evidence="4">UJ94</strain>
    </source>
</reference>
<evidence type="ECO:0000259" key="2">
    <source>
        <dbReference type="PROSITE" id="PS50943"/>
    </source>
</evidence>
<feature type="domain" description="HTH cro/C1-type" evidence="2">
    <location>
        <begin position="15"/>
        <end position="69"/>
    </location>
</feature>
<dbReference type="PROSITE" id="PS50943">
    <property type="entry name" value="HTH_CROC1"/>
    <property type="match status" value="1"/>
</dbReference>
<gene>
    <name evidence="3" type="ORF">C1A40_05315</name>
</gene>
<dbReference type="EMBL" id="CP025938">
    <property type="protein sequence ID" value="AUS04923.1"/>
    <property type="molecule type" value="Genomic_DNA"/>
</dbReference>
<dbReference type="OrthoDB" id="2902336at2"/>
<keyword evidence="1" id="KW-0238">DNA-binding</keyword>
<dbReference type="KEGG" id="taj:C1A40_05315"/>
<dbReference type="PANTHER" id="PTHR46558">
    <property type="entry name" value="TRACRIPTIONAL REGULATORY PROTEIN-RELATED-RELATED"/>
    <property type="match status" value="1"/>
</dbReference>
<evidence type="ECO:0000256" key="1">
    <source>
        <dbReference type="ARBA" id="ARBA00023125"/>
    </source>
</evidence>
<evidence type="ECO:0000313" key="3">
    <source>
        <dbReference type="EMBL" id="AUS04923.1"/>
    </source>
</evidence>
<dbReference type="CDD" id="cd00093">
    <property type="entry name" value="HTH_XRE"/>
    <property type="match status" value="1"/>
</dbReference>
<dbReference type="RefSeq" id="WP_102994987.1">
    <property type="nucleotide sequence ID" value="NZ_CP025938.1"/>
</dbReference>
<protein>
    <recommendedName>
        <fullName evidence="2">HTH cro/C1-type domain-containing protein</fullName>
    </recommendedName>
</protein>
<accession>A0A2I7SG91</accession>